<keyword evidence="1" id="KW-0175">Coiled coil</keyword>
<dbReference type="Proteomes" id="UP001140817">
    <property type="component" value="Unassembled WGS sequence"/>
</dbReference>
<organism evidence="3 4">
    <name type="scientific">Terrisporobacter muris</name>
    <dbReference type="NCBI Taxonomy" id="2963284"/>
    <lineage>
        <taxon>Bacteria</taxon>
        <taxon>Bacillati</taxon>
        <taxon>Bacillota</taxon>
        <taxon>Clostridia</taxon>
        <taxon>Peptostreptococcales</taxon>
        <taxon>Peptostreptococcaceae</taxon>
        <taxon>Terrisporobacter</taxon>
    </lineage>
</organism>
<feature type="signal peptide" evidence="2">
    <location>
        <begin position="1"/>
        <end position="21"/>
    </location>
</feature>
<protein>
    <recommendedName>
        <fullName evidence="5">RING-type domain-containing protein</fullName>
    </recommendedName>
</protein>
<name>A0A9X2S151_9FIRM</name>
<evidence type="ECO:0000313" key="3">
    <source>
        <dbReference type="EMBL" id="MCR1822643.1"/>
    </source>
</evidence>
<sequence length="321" mass="37307">MKKQLKTLGMIMVIGTSIMFATGCSSTTTTTQNSNTEVIKNDMDKERETVKDLLTTSEELYDEIAKTLQELEDQSFDTLKLIDELSEKAIELSKNIKTYLDKEIWTEDSIEYKALNEMQKALKLMRDGLQQEIVYLEDDKYSSYKKFTEIIISSKEHYDNYKKEYKEKLGIVVEKEKKDEKKESKDKKESKTAICYDCGKYYPVDKMTFNGRSYHCGCNNKYCEECKKEIPYGKEITVGDKCYLCRSCYNKSQDKKQYTCGNCSDPIKENEGYKLDGEVLCEGCYNRIMHNRQEESSNDSWTCPNCGRVNHGEVLCDCEME</sequence>
<dbReference type="PROSITE" id="PS51257">
    <property type="entry name" value="PROKAR_LIPOPROTEIN"/>
    <property type="match status" value="1"/>
</dbReference>
<accession>A0A9X2S151</accession>
<evidence type="ECO:0000256" key="1">
    <source>
        <dbReference type="SAM" id="Coils"/>
    </source>
</evidence>
<dbReference type="RefSeq" id="WP_257560348.1">
    <property type="nucleotide sequence ID" value="NZ_JANKBY010000068.1"/>
</dbReference>
<dbReference type="AlphaFoldDB" id="A0A9X2S151"/>
<comment type="caution">
    <text evidence="3">The sequence shown here is derived from an EMBL/GenBank/DDBJ whole genome shotgun (WGS) entry which is preliminary data.</text>
</comment>
<evidence type="ECO:0000256" key="2">
    <source>
        <dbReference type="SAM" id="SignalP"/>
    </source>
</evidence>
<feature type="chain" id="PRO_5040906517" description="RING-type domain-containing protein" evidence="2">
    <location>
        <begin position="22"/>
        <end position="321"/>
    </location>
</feature>
<feature type="coiled-coil region" evidence="1">
    <location>
        <begin position="54"/>
        <end position="132"/>
    </location>
</feature>
<evidence type="ECO:0008006" key="5">
    <source>
        <dbReference type="Google" id="ProtNLM"/>
    </source>
</evidence>
<keyword evidence="4" id="KW-1185">Reference proteome</keyword>
<dbReference type="EMBL" id="JANKBY010000068">
    <property type="protein sequence ID" value="MCR1822643.1"/>
    <property type="molecule type" value="Genomic_DNA"/>
</dbReference>
<evidence type="ECO:0000313" key="4">
    <source>
        <dbReference type="Proteomes" id="UP001140817"/>
    </source>
</evidence>
<keyword evidence="2" id="KW-0732">Signal</keyword>
<proteinExistence type="predicted"/>
<gene>
    <name evidence="3" type="ORF">NSA58_07580</name>
</gene>
<reference evidence="3" key="1">
    <citation type="submission" date="2022-07" db="EMBL/GenBank/DDBJ databases">
        <title>Enhanced cultured diversity of the mouse gut microbiota enables custom-made synthetic communities.</title>
        <authorList>
            <person name="Afrizal A."/>
        </authorList>
    </citation>
    <scope>NUCLEOTIDE SEQUENCE</scope>
    <source>
        <strain evidence="3">DSM 29186</strain>
    </source>
</reference>